<organism evidence="1 2">
    <name type="scientific">Panagrellus redivivus</name>
    <name type="common">Microworm</name>
    <dbReference type="NCBI Taxonomy" id="6233"/>
    <lineage>
        <taxon>Eukaryota</taxon>
        <taxon>Metazoa</taxon>
        <taxon>Ecdysozoa</taxon>
        <taxon>Nematoda</taxon>
        <taxon>Chromadorea</taxon>
        <taxon>Rhabditida</taxon>
        <taxon>Tylenchina</taxon>
        <taxon>Panagrolaimomorpha</taxon>
        <taxon>Panagrolaimoidea</taxon>
        <taxon>Panagrolaimidae</taxon>
        <taxon>Panagrellus</taxon>
    </lineage>
</organism>
<reference evidence="1" key="1">
    <citation type="journal article" date="2013" name="Genetics">
        <title>The draft genome and transcriptome of Panagrellus redivivus are shaped by the harsh demands of a free-living lifestyle.</title>
        <authorList>
            <person name="Srinivasan J."/>
            <person name="Dillman A.R."/>
            <person name="Macchietto M.G."/>
            <person name="Heikkinen L."/>
            <person name="Lakso M."/>
            <person name="Fracchia K.M."/>
            <person name="Antoshechkin I."/>
            <person name="Mortazavi A."/>
            <person name="Wong G."/>
            <person name="Sternberg P.W."/>
        </authorList>
    </citation>
    <scope>NUCLEOTIDE SEQUENCE [LARGE SCALE GENOMIC DNA]</scope>
    <source>
        <strain evidence="1">MT8872</strain>
    </source>
</reference>
<evidence type="ECO:0000313" key="2">
    <source>
        <dbReference type="WBParaSite" id="Pan_g6208.t1"/>
    </source>
</evidence>
<accession>A0A7E4W2H5</accession>
<reference evidence="2" key="2">
    <citation type="submission" date="2020-10" db="UniProtKB">
        <authorList>
            <consortium name="WormBaseParasite"/>
        </authorList>
    </citation>
    <scope>IDENTIFICATION</scope>
</reference>
<name>A0A7E4W2H5_PANRE</name>
<dbReference type="AlphaFoldDB" id="A0A7E4W2H5"/>
<dbReference type="Proteomes" id="UP000492821">
    <property type="component" value="Unassembled WGS sequence"/>
</dbReference>
<proteinExistence type="predicted"/>
<evidence type="ECO:0000313" key="1">
    <source>
        <dbReference type="Proteomes" id="UP000492821"/>
    </source>
</evidence>
<protein>
    <submittedName>
        <fullName evidence="2">Uncharacterized protein</fullName>
    </submittedName>
</protein>
<sequence length="67" mass="7523">MQIPYIWLKKGQQSNRILATSTRKVVAALLESVITMTRHSLLPTAITASLKLTSRLVPSRIFFPSKL</sequence>
<keyword evidence="1" id="KW-1185">Reference proteome</keyword>
<dbReference type="WBParaSite" id="Pan_g6208.t1">
    <property type="protein sequence ID" value="Pan_g6208.t1"/>
    <property type="gene ID" value="Pan_g6208"/>
</dbReference>